<gene>
    <name evidence="1" type="ORF">GALL_17910</name>
</gene>
<evidence type="ECO:0000313" key="1">
    <source>
        <dbReference type="EMBL" id="OIR17573.1"/>
    </source>
</evidence>
<dbReference type="EMBL" id="MLJW01000004">
    <property type="protein sequence ID" value="OIR17573.1"/>
    <property type="molecule type" value="Genomic_DNA"/>
</dbReference>
<accession>A0A1J5TMM0</accession>
<name>A0A1J5TMM0_9ZZZZ</name>
<protein>
    <submittedName>
        <fullName evidence="1">Uncharacterized protein</fullName>
    </submittedName>
</protein>
<reference evidence="1" key="1">
    <citation type="submission" date="2016-10" db="EMBL/GenBank/DDBJ databases">
        <title>Sequence of Gallionella enrichment culture.</title>
        <authorList>
            <person name="Poehlein A."/>
            <person name="Muehling M."/>
            <person name="Daniel R."/>
        </authorList>
    </citation>
    <scope>NUCLEOTIDE SEQUENCE</scope>
</reference>
<dbReference type="AlphaFoldDB" id="A0A1J5TMM0"/>
<comment type="caution">
    <text evidence="1">The sequence shown here is derived from an EMBL/GenBank/DDBJ whole genome shotgun (WGS) entry which is preliminary data.</text>
</comment>
<dbReference type="Pfam" id="PF11154">
    <property type="entry name" value="DUF2934"/>
    <property type="match status" value="1"/>
</dbReference>
<dbReference type="InterPro" id="IPR021327">
    <property type="entry name" value="DUF2934"/>
</dbReference>
<organism evidence="1">
    <name type="scientific">mine drainage metagenome</name>
    <dbReference type="NCBI Taxonomy" id="410659"/>
    <lineage>
        <taxon>unclassified sequences</taxon>
        <taxon>metagenomes</taxon>
        <taxon>ecological metagenomes</taxon>
    </lineage>
</organism>
<sequence length="64" mass="7438">MENGQSKVSNQGCNSEHVQMHIPVAYELEQHRVIELAAYYMAERDGFRCSPVYYWLAAENDVQM</sequence>
<proteinExistence type="predicted"/>